<dbReference type="InterPro" id="IPR040108">
    <property type="entry name" value="Laa1/Sip1/HEATR5"/>
</dbReference>
<dbReference type="GeneTree" id="ENSGT00390000006205"/>
<dbReference type="EMBL" id="AGCU01141126">
    <property type="status" value="NOT_ANNOTATED_CDS"/>
    <property type="molecule type" value="Genomic_DNA"/>
</dbReference>
<dbReference type="STRING" id="13735.ENSPSIP00000020124"/>
<dbReference type="GO" id="GO:0042147">
    <property type="term" value="P:retrograde transport, endosome to Golgi"/>
    <property type="evidence" value="ECO:0007669"/>
    <property type="project" value="TreeGrafter"/>
</dbReference>
<feature type="region of interest" description="Disordered" evidence="1">
    <location>
        <begin position="167"/>
        <end position="186"/>
    </location>
</feature>
<feature type="chain" id="PRO_5003903110" description="LAA1-like C-terminal TPR repeats domain-containing protein" evidence="2">
    <location>
        <begin position="18"/>
        <end position="797"/>
    </location>
</feature>
<dbReference type="GO" id="GO:0008104">
    <property type="term" value="P:intracellular protein localization"/>
    <property type="evidence" value="ECO:0007669"/>
    <property type="project" value="TreeGrafter"/>
</dbReference>
<dbReference type="Ensembl" id="ENSPSIT00000020218.1">
    <property type="protein sequence ID" value="ENSPSIP00000020124.1"/>
    <property type="gene ID" value="ENSPSIG00000017838.1"/>
</dbReference>
<dbReference type="PANTHER" id="PTHR21663:SF2">
    <property type="entry name" value="HEAT REPEAT-CONTAINING PROTEIN 5B"/>
    <property type="match status" value="1"/>
</dbReference>
<evidence type="ECO:0000256" key="2">
    <source>
        <dbReference type="SAM" id="SignalP"/>
    </source>
</evidence>
<sequence>MALLFLFLDDLLVLHLSDLIRMAFMAATDHSNQLRMAGLQALEDIIKKFASVPEPEFPGHVILEQYQANVGAALRPAFSQDTPSDITAKACQVCSTWIGSGVVSDLNDLRRVHNLLVSSLDKVQAGKGSSSQPYRESATTMEKLAVLKAWAEVYVVAMKIKKEAETKPKRAIKSTDDDDDDFGTADELPPDSLITLVQPELPILSRLWLAALKDYALLTLPAEFASQLPPDGGAFYTPETIDTARLHYRNSWAPILHAVALWLNSAGFDASESPEEAAVAMPNSQKRVSSIMLNQTPGTPPTTKSLPEINKDRMHLILGVSIQFLCSPRPEEPVEHVTSCLQALHTLLDSPCARIHIAEDQLLGVELLSVLHRLLLTWDPPAVQLLVTGVVQQIVRAAQDYLQEKRNTLNEDDIKEKETCLVLGEGGETGGLVPGKSLVFAAMELLMFILVRHMPYLSTKMSDSPNHASAKSQLSEESARLVAATVTILSDLPSLCSPAGCMTILPTILFLITRVLKETAVKSLDNQVSPPVSAALQAIKTIVTLPMAKTEETHKQWTSLIRSTLASILEYSQPEGSKPILDEVSMLTAIALFLWSASTEIIGVQSLQNSCINRFKNALNSCDPWVQAKCYQLLLSVFQHSNRALSTPYIHSLAPVMVEKLKSVESHRPNNNTELLAVQEGIKVLETLVALGEEQNRVQLLALLVPTLISYLLNESAFASASTVSKDLHEFALQNLMHIGPLYPHAFKTVMGAAPELKTRLETAVRASQASKAKAAARQPPPTTHSVPTIKLKTSFF</sequence>
<dbReference type="GO" id="GO:0006897">
    <property type="term" value="P:endocytosis"/>
    <property type="evidence" value="ECO:0007669"/>
    <property type="project" value="TreeGrafter"/>
</dbReference>
<dbReference type="EMBL" id="AGCU01141124">
    <property type="status" value="NOT_ANNOTATED_CDS"/>
    <property type="molecule type" value="Genomic_DNA"/>
</dbReference>
<reference evidence="5" key="2">
    <citation type="journal article" date="2013" name="Nat. Genet.">
        <title>The draft genomes of soft-shell turtle and green sea turtle yield insights into the development and evolution of the turtle-specific body plan.</title>
        <authorList>
            <person name="Wang Z."/>
            <person name="Pascual-Anaya J."/>
            <person name="Zadissa A."/>
            <person name="Li W."/>
            <person name="Niimura Y."/>
            <person name="Huang Z."/>
            <person name="Li C."/>
            <person name="White S."/>
            <person name="Xiong Z."/>
            <person name="Fang D."/>
            <person name="Wang B."/>
            <person name="Ming Y."/>
            <person name="Chen Y."/>
            <person name="Zheng Y."/>
            <person name="Kuraku S."/>
            <person name="Pignatelli M."/>
            <person name="Herrero J."/>
            <person name="Beal K."/>
            <person name="Nozawa M."/>
            <person name="Li Q."/>
            <person name="Wang J."/>
            <person name="Zhang H."/>
            <person name="Yu L."/>
            <person name="Shigenobu S."/>
            <person name="Wang J."/>
            <person name="Liu J."/>
            <person name="Flicek P."/>
            <person name="Searle S."/>
            <person name="Wang J."/>
            <person name="Kuratani S."/>
            <person name="Yin Y."/>
            <person name="Aken B."/>
            <person name="Zhang G."/>
            <person name="Irie N."/>
        </authorList>
    </citation>
    <scope>NUCLEOTIDE SEQUENCE [LARGE SCALE GENOMIC DNA]</scope>
    <source>
        <strain evidence="5">Daiwa-1</strain>
    </source>
</reference>
<protein>
    <recommendedName>
        <fullName evidence="3">LAA1-like C-terminal TPR repeats domain-containing protein</fullName>
    </recommendedName>
</protein>
<dbReference type="EMBL" id="AGCU01141125">
    <property type="status" value="NOT_ANNOTATED_CDS"/>
    <property type="molecule type" value="Genomic_DNA"/>
</dbReference>
<evidence type="ECO:0000313" key="4">
    <source>
        <dbReference type="Ensembl" id="ENSPSIP00000020124.1"/>
    </source>
</evidence>
<dbReference type="Proteomes" id="UP000007267">
    <property type="component" value="Unassembled WGS sequence"/>
</dbReference>
<organism evidence="4 5">
    <name type="scientific">Pelodiscus sinensis</name>
    <name type="common">Chinese softshell turtle</name>
    <name type="synonym">Trionyx sinensis</name>
    <dbReference type="NCBI Taxonomy" id="13735"/>
    <lineage>
        <taxon>Eukaryota</taxon>
        <taxon>Metazoa</taxon>
        <taxon>Chordata</taxon>
        <taxon>Craniata</taxon>
        <taxon>Vertebrata</taxon>
        <taxon>Euteleostomi</taxon>
        <taxon>Archelosauria</taxon>
        <taxon>Testudinata</taxon>
        <taxon>Testudines</taxon>
        <taxon>Cryptodira</taxon>
        <taxon>Trionychia</taxon>
        <taxon>Trionychidae</taxon>
        <taxon>Pelodiscus</taxon>
    </lineage>
</organism>
<dbReference type="InterPro" id="IPR016024">
    <property type="entry name" value="ARM-type_fold"/>
</dbReference>
<dbReference type="GO" id="GO:0005829">
    <property type="term" value="C:cytosol"/>
    <property type="evidence" value="ECO:0007669"/>
    <property type="project" value="GOC"/>
</dbReference>
<dbReference type="Pfam" id="PF20210">
    <property type="entry name" value="Laa1_Sip1_HTR5"/>
    <property type="match status" value="1"/>
</dbReference>
<dbReference type="InterPro" id="IPR046837">
    <property type="entry name" value="Laa1/Sip1/HEATR5-like_HEAT"/>
</dbReference>
<dbReference type="GO" id="GO:0030139">
    <property type="term" value="C:endocytic vesicle"/>
    <property type="evidence" value="ECO:0007669"/>
    <property type="project" value="TreeGrafter"/>
</dbReference>
<keyword evidence="2" id="KW-0732">Signal</keyword>
<dbReference type="Pfam" id="PF25468">
    <property type="entry name" value="HEAT_HEATR5A"/>
    <property type="match status" value="1"/>
</dbReference>
<dbReference type="OMA" id="CSIRINA"/>
<reference evidence="4" key="3">
    <citation type="submission" date="2025-08" db="UniProtKB">
        <authorList>
            <consortium name="Ensembl"/>
        </authorList>
    </citation>
    <scope>IDENTIFICATION</scope>
</reference>
<keyword evidence="5" id="KW-1185">Reference proteome</keyword>
<accession>K7GIL3</accession>
<evidence type="ECO:0000313" key="5">
    <source>
        <dbReference type="Proteomes" id="UP000007267"/>
    </source>
</evidence>
<name>K7GIL3_PELSI</name>
<proteinExistence type="predicted"/>
<reference evidence="5" key="1">
    <citation type="submission" date="2011-10" db="EMBL/GenBank/DDBJ databases">
        <authorList>
            <consortium name="Soft-shell Turtle Genome Consortium"/>
        </authorList>
    </citation>
    <scope>NUCLEOTIDE SEQUENCE [LARGE SCALE GENOMIC DNA]</scope>
    <source>
        <strain evidence="5">Daiwa-1</strain>
    </source>
</reference>
<dbReference type="GO" id="GO:0016020">
    <property type="term" value="C:membrane"/>
    <property type="evidence" value="ECO:0007669"/>
    <property type="project" value="TreeGrafter"/>
</dbReference>
<dbReference type="PANTHER" id="PTHR21663">
    <property type="entry name" value="HYPOTHETICAL HEAT DOMAIN-CONTAINING"/>
    <property type="match status" value="1"/>
</dbReference>
<dbReference type="Pfam" id="PF25808">
    <property type="entry name" value="TPR_LAA1_C"/>
    <property type="match status" value="1"/>
</dbReference>
<feature type="domain" description="LAA1-like C-terminal TPR repeats" evidence="3">
    <location>
        <begin position="628"/>
        <end position="775"/>
    </location>
</feature>
<dbReference type="eggNOG" id="KOG1822">
    <property type="taxonomic scope" value="Eukaryota"/>
</dbReference>
<dbReference type="InterPro" id="IPR057981">
    <property type="entry name" value="TPR_LAA1-like_C"/>
</dbReference>
<feature type="region of interest" description="Disordered" evidence="1">
    <location>
        <begin position="769"/>
        <end position="788"/>
    </location>
</feature>
<feature type="compositionally biased region" description="Low complexity" evidence="1">
    <location>
        <begin position="769"/>
        <end position="778"/>
    </location>
</feature>
<evidence type="ECO:0000256" key="1">
    <source>
        <dbReference type="SAM" id="MobiDB-lite"/>
    </source>
</evidence>
<evidence type="ECO:0000259" key="3">
    <source>
        <dbReference type="Pfam" id="PF25808"/>
    </source>
</evidence>
<dbReference type="SUPFAM" id="SSF48371">
    <property type="entry name" value="ARM repeat"/>
    <property type="match status" value="1"/>
</dbReference>
<dbReference type="AlphaFoldDB" id="K7GIL3"/>
<reference evidence="4" key="4">
    <citation type="submission" date="2025-09" db="UniProtKB">
        <authorList>
            <consortium name="Ensembl"/>
        </authorList>
    </citation>
    <scope>IDENTIFICATION</scope>
</reference>
<feature type="signal peptide" evidence="2">
    <location>
        <begin position="1"/>
        <end position="17"/>
    </location>
</feature>
<dbReference type="HOGENOM" id="CLU_016999_0_0_1"/>
<dbReference type="GO" id="GO:0005794">
    <property type="term" value="C:Golgi apparatus"/>
    <property type="evidence" value="ECO:0007669"/>
    <property type="project" value="TreeGrafter"/>
</dbReference>
<dbReference type="EMBL" id="AGCU01141123">
    <property type="status" value="NOT_ANNOTATED_CDS"/>
    <property type="molecule type" value="Genomic_DNA"/>
</dbReference>